<dbReference type="EMBL" id="BMYI01000013">
    <property type="protein sequence ID" value="GHC31740.1"/>
    <property type="molecule type" value="Genomic_DNA"/>
</dbReference>
<comment type="caution">
    <text evidence="2">The sequence shown here is derived from an EMBL/GenBank/DDBJ whole genome shotgun (WGS) entry which is preliminary data.</text>
</comment>
<evidence type="ECO:0000313" key="2">
    <source>
        <dbReference type="EMBL" id="GHC31740.1"/>
    </source>
</evidence>
<evidence type="ECO:0000313" key="3">
    <source>
        <dbReference type="Proteomes" id="UP000658305"/>
    </source>
</evidence>
<gene>
    <name evidence="2" type="ORF">GCM10007291_35810</name>
</gene>
<keyword evidence="3" id="KW-1185">Reference proteome</keyword>
<evidence type="ECO:0000256" key="1">
    <source>
        <dbReference type="SAM" id="SignalP"/>
    </source>
</evidence>
<keyword evidence="1" id="KW-0732">Signal</keyword>
<protein>
    <submittedName>
        <fullName evidence="2">Uncharacterized protein</fullName>
    </submittedName>
</protein>
<feature type="signal peptide" evidence="1">
    <location>
        <begin position="1"/>
        <end position="17"/>
    </location>
</feature>
<sequence>MRLFSALLLCLPAAVQAETSGPLVGCEVGETVTVPGFSGPGTITQDMGAICMITMGDGNMTAAPPDALLRLADTGGAGGMLTPGAYACSDPGGVADPFPLEILEGGKLRDHYGAESIWTRRGEGVFEVTQGTMNGVTGRVEGTGFVMGGSSLFTEMTCVPQA</sequence>
<reference evidence="3" key="1">
    <citation type="journal article" date="2019" name="Int. J. Syst. Evol. Microbiol.">
        <title>The Global Catalogue of Microorganisms (GCM) 10K type strain sequencing project: providing services to taxonomists for standard genome sequencing and annotation.</title>
        <authorList>
            <consortium name="The Broad Institute Genomics Platform"/>
            <consortium name="The Broad Institute Genome Sequencing Center for Infectious Disease"/>
            <person name="Wu L."/>
            <person name="Ma J."/>
        </authorList>
    </citation>
    <scope>NUCLEOTIDE SEQUENCE [LARGE SCALE GENOMIC DNA]</scope>
    <source>
        <strain evidence="3">KCTC 23298</strain>
    </source>
</reference>
<proteinExistence type="predicted"/>
<name>A0ABQ3FNH9_9RHOB</name>
<feature type="chain" id="PRO_5045747673" evidence="1">
    <location>
        <begin position="18"/>
        <end position="162"/>
    </location>
</feature>
<dbReference type="Proteomes" id="UP000658305">
    <property type="component" value="Unassembled WGS sequence"/>
</dbReference>
<accession>A0ABQ3FNH9</accession>
<organism evidence="2 3">
    <name type="scientific">Gemmobacter nanjingensis</name>
    <dbReference type="NCBI Taxonomy" id="488454"/>
    <lineage>
        <taxon>Bacteria</taxon>
        <taxon>Pseudomonadati</taxon>
        <taxon>Pseudomonadota</taxon>
        <taxon>Alphaproteobacteria</taxon>
        <taxon>Rhodobacterales</taxon>
        <taxon>Paracoccaceae</taxon>
        <taxon>Gemmobacter</taxon>
    </lineage>
</organism>
<dbReference type="RefSeq" id="WP_189381802.1">
    <property type="nucleotide sequence ID" value="NZ_BMYI01000013.1"/>
</dbReference>